<dbReference type="GO" id="GO:0006417">
    <property type="term" value="P:regulation of translation"/>
    <property type="evidence" value="ECO:0007669"/>
    <property type="project" value="UniProtKB-KW"/>
</dbReference>
<dbReference type="EMBL" id="OC861409">
    <property type="protein sequence ID" value="CAD7629431.1"/>
    <property type="molecule type" value="Genomic_DNA"/>
</dbReference>
<comment type="function">
    <text evidence="11">Appears to play a role in the switch from cap-dependent to IRES-mediated translation during mitosis, apoptosis and viral infection. Cleaved by some caspases and viral proteases.</text>
</comment>
<evidence type="ECO:0000256" key="4">
    <source>
        <dbReference type="ARBA" id="ARBA00022499"/>
    </source>
</evidence>
<dbReference type="SMART" id="SM00543">
    <property type="entry name" value="MIF4G"/>
    <property type="match status" value="1"/>
</dbReference>
<dbReference type="PROSITE" id="PS51366">
    <property type="entry name" value="MI"/>
    <property type="match status" value="1"/>
</dbReference>
<dbReference type="Proteomes" id="UP000759131">
    <property type="component" value="Unassembled WGS sequence"/>
</dbReference>
<dbReference type="PANTHER" id="PTHR23253:SF9">
    <property type="entry name" value="EUKARYOTIC TRANSLATION INITIATION FACTOR 4 GAMMA 2"/>
    <property type="match status" value="1"/>
</dbReference>
<keyword evidence="5" id="KW-0396">Initiation factor</keyword>
<keyword evidence="7" id="KW-0832">Ubl conjugation</keyword>
<dbReference type="OrthoDB" id="514777at2759"/>
<protein>
    <recommendedName>
        <fullName evidence="12">Eukaryotic translation initiation factor 4 gamma 2</fullName>
    </recommendedName>
</protein>
<dbReference type="GO" id="GO:0003729">
    <property type="term" value="F:mRNA binding"/>
    <property type="evidence" value="ECO:0007669"/>
    <property type="project" value="TreeGrafter"/>
</dbReference>
<dbReference type="InterPro" id="IPR003307">
    <property type="entry name" value="W2_domain"/>
</dbReference>
<dbReference type="SUPFAM" id="SSF48371">
    <property type="entry name" value="ARM repeat"/>
    <property type="match status" value="3"/>
</dbReference>
<feature type="domain" description="MI" evidence="16">
    <location>
        <begin position="676"/>
        <end position="800"/>
    </location>
</feature>
<dbReference type="EMBL" id="CAJPIZ010006834">
    <property type="protein sequence ID" value="CAG2109861.1"/>
    <property type="molecule type" value="Genomic_DNA"/>
</dbReference>
<dbReference type="GO" id="GO:0016281">
    <property type="term" value="C:eukaryotic translation initiation factor 4F complex"/>
    <property type="evidence" value="ECO:0007669"/>
    <property type="project" value="TreeGrafter"/>
</dbReference>
<evidence type="ECO:0000256" key="12">
    <source>
        <dbReference type="ARBA" id="ARBA00040449"/>
    </source>
</evidence>
<proteinExistence type="inferred from homology"/>
<dbReference type="SMART" id="SM00544">
    <property type="entry name" value="MA3"/>
    <property type="match status" value="1"/>
</dbReference>
<evidence type="ECO:0000256" key="6">
    <source>
        <dbReference type="ARBA" id="ARBA00022553"/>
    </source>
</evidence>
<evidence type="ECO:0000256" key="5">
    <source>
        <dbReference type="ARBA" id="ARBA00022540"/>
    </source>
</evidence>
<dbReference type="Pfam" id="PF02847">
    <property type="entry name" value="MA3"/>
    <property type="match status" value="1"/>
</dbReference>
<evidence type="ECO:0000256" key="11">
    <source>
        <dbReference type="ARBA" id="ARBA00037759"/>
    </source>
</evidence>
<dbReference type="Pfam" id="PF02020">
    <property type="entry name" value="W2"/>
    <property type="match status" value="1"/>
</dbReference>
<dbReference type="Gene3D" id="1.25.40.180">
    <property type="match status" value="3"/>
</dbReference>
<comment type="similarity">
    <text evidence="1">Belongs to the eukaryotic initiation factor 4G family.</text>
</comment>
<dbReference type="InterPro" id="IPR003890">
    <property type="entry name" value="MIF4G-like_typ-3"/>
</dbReference>
<feature type="compositionally biased region" description="Polar residues" evidence="14">
    <location>
        <begin position="361"/>
        <end position="373"/>
    </location>
</feature>
<feature type="domain" description="W2" evidence="15">
    <location>
        <begin position="851"/>
        <end position="1043"/>
    </location>
</feature>
<reference evidence="17" key="1">
    <citation type="submission" date="2020-11" db="EMBL/GenBank/DDBJ databases">
        <authorList>
            <person name="Tran Van P."/>
        </authorList>
    </citation>
    <scope>NUCLEOTIDE SEQUENCE</scope>
</reference>
<organism evidence="17">
    <name type="scientific">Medioppia subpectinata</name>
    <dbReference type="NCBI Taxonomy" id="1979941"/>
    <lineage>
        <taxon>Eukaryota</taxon>
        <taxon>Metazoa</taxon>
        <taxon>Ecdysozoa</taxon>
        <taxon>Arthropoda</taxon>
        <taxon>Chelicerata</taxon>
        <taxon>Arachnida</taxon>
        <taxon>Acari</taxon>
        <taxon>Acariformes</taxon>
        <taxon>Sarcoptiformes</taxon>
        <taxon>Oribatida</taxon>
        <taxon>Brachypylina</taxon>
        <taxon>Oppioidea</taxon>
        <taxon>Oppiidae</taxon>
        <taxon>Medioppia</taxon>
    </lineage>
</organism>
<name>A0A7R9Q2W7_9ACAR</name>
<keyword evidence="10" id="KW-0007">Acetylation</keyword>
<dbReference type="Pfam" id="PF02854">
    <property type="entry name" value="MIF4G"/>
    <property type="match status" value="1"/>
</dbReference>
<sequence length="1050" mass="119577">ELVSGVKLATRYIHNVITHKPVLPWPLSSLPITTSYEPSFPTVAERSRILNKITPEKFKKLSKELLAVGLDSPAILKGLILLIFDKALEEPKYSCMYAQLCRIISEEAPNFESNRDHTNVGPLNKTFCRLLLAKCQDEFENRRRASEAFDNRDGPLTAVEEEQRSVAKHKMLGNIKFICELGKQNLLQESILHLCIRQLLSKQTRDQSIQEKAQDLECLTQIMKTVGRLLDNERAKSLMNQYIERIEYYSTHNELSSRIRFMLQDVLELRRNNWAPRRVQREAGPKTILQIREEAAFLMPQINGGLQLGTGPGAINDAYHPNHNVSHLGRRNQNNNYNNQYQNHAKRDQMNTRQQQQQQQPTNASPPTVNSTGGREVPPRFQKLQQPAVAITNTSINANQIQPQSVPLKPLASMAAQSHGFDSSGISLRPAINSMVSKPNIPLTKQSSNKDYGVYLPPHQYTFGPLSSRVLKPGQREEDFLMPQMAYNAYSLGLQLGTGPGAINDAYHHNVSHLGRRNQNNNYNNQYQNHAKRDQMNARQQQQQQPTNASPPTVNNSTGGRELPPRFQKLQQPAVAITNTSINANQIQPQSAPLKPLASMAAQSHGFDSSGISLRPAINSMVSKPNIPLTKQSSTNINNIKNNNANNIMNEFSKTVETIIEKPNINKNANQSNKEAILKKTEDTLQEFLSENQNIDDVIIKFKEMKIPKNFQLDVLVTILKKSLEASESERETSTKLLNQLKAEDVIGANIFMNAFKDLINRIEDLETYIPRVKSNVAAFMSSAIVDNVVTLKEASEPLEGGQHYPLFMLCLQHLHKTKGNAWLFNAFTESKINLIQMLPENDRNKERLADILEDRALGFLYPMLRIESDLWKQLTHNDCTPTSLYRWLKDNVDPSLQNSCEFIRVLFTALLKYINNEVSKLSITDTDSQTQTQTNGTNITDNERQILTKFEHLLKAFLNEKHSLQLIALYALQSYCFGLNFPKGMLLRWFLMLYDLEVIEEEVFIKWKEDINDEYPGKGKALFQVNQWLTWLEEAEEEEEEEDTEQILN</sequence>
<feature type="non-terminal residue" evidence="17">
    <location>
        <position position="1"/>
    </location>
</feature>
<evidence type="ECO:0000313" key="18">
    <source>
        <dbReference type="Proteomes" id="UP000759131"/>
    </source>
</evidence>
<evidence type="ECO:0000256" key="13">
    <source>
        <dbReference type="ARBA" id="ARBA00046720"/>
    </source>
</evidence>
<keyword evidence="4" id="KW-1017">Isopeptide bond</keyword>
<evidence type="ECO:0000256" key="8">
    <source>
        <dbReference type="ARBA" id="ARBA00022845"/>
    </source>
</evidence>
<evidence type="ECO:0000256" key="14">
    <source>
        <dbReference type="SAM" id="MobiDB-lite"/>
    </source>
</evidence>
<dbReference type="GO" id="GO:0003743">
    <property type="term" value="F:translation initiation factor activity"/>
    <property type="evidence" value="ECO:0007669"/>
    <property type="project" value="UniProtKB-KW"/>
</dbReference>
<keyword evidence="9" id="KW-0648">Protein biosynthesis</keyword>
<dbReference type="SMART" id="SM00515">
    <property type="entry name" value="eIF5C"/>
    <property type="match status" value="1"/>
</dbReference>
<evidence type="ECO:0000259" key="15">
    <source>
        <dbReference type="PROSITE" id="PS51363"/>
    </source>
</evidence>
<gene>
    <name evidence="17" type="ORF">OSB1V03_LOCUS9848</name>
</gene>
<evidence type="ECO:0000256" key="2">
    <source>
        <dbReference type="ARBA" id="ARBA00022481"/>
    </source>
</evidence>
<evidence type="ECO:0000256" key="3">
    <source>
        <dbReference type="ARBA" id="ARBA00022491"/>
    </source>
</evidence>
<evidence type="ECO:0000256" key="1">
    <source>
        <dbReference type="ARBA" id="ARBA00005775"/>
    </source>
</evidence>
<comment type="subunit">
    <text evidence="13">Interacts with the serine/threonine protein kinases MKNK1 and MKNK2. Binds EIF4A and EIF3. Interacts with MIF4GD. Interacts with DAZAP2.</text>
</comment>
<dbReference type="InterPro" id="IPR016024">
    <property type="entry name" value="ARM-type_fold"/>
</dbReference>
<dbReference type="PROSITE" id="PS51363">
    <property type="entry name" value="W2"/>
    <property type="match status" value="1"/>
</dbReference>
<dbReference type="CDD" id="cd11559">
    <property type="entry name" value="W2_eIF4G1_like"/>
    <property type="match status" value="1"/>
</dbReference>
<feature type="region of interest" description="Disordered" evidence="14">
    <location>
        <begin position="313"/>
        <end position="378"/>
    </location>
</feature>
<dbReference type="InterPro" id="IPR003891">
    <property type="entry name" value="Initiation_fac_eIF4g_MI"/>
</dbReference>
<keyword evidence="18" id="KW-1185">Reference proteome</keyword>
<keyword evidence="3" id="KW-0678">Repressor</keyword>
<keyword evidence="2" id="KW-0488">Methylation</keyword>
<evidence type="ECO:0000256" key="7">
    <source>
        <dbReference type="ARBA" id="ARBA00022843"/>
    </source>
</evidence>
<feature type="compositionally biased region" description="Polar residues" evidence="14">
    <location>
        <begin position="546"/>
        <end position="559"/>
    </location>
</feature>
<dbReference type="PANTHER" id="PTHR23253">
    <property type="entry name" value="EUKARYOTIC TRANSLATION INITIATION FACTOR 4 GAMMA"/>
    <property type="match status" value="1"/>
</dbReference>
<feature type="region of interest" description="Disordered" evidence="14">
    <location>
        <begin position="531"/>
        <end position="565"/>
    </location>
</feature>
<evidence type="ECO:0000256" key="9">
    <source>
        <dbReference type="ARBA" id="ARBA00022917"/>
    </source>
</evidence>
<evidence type="ECO:0000259" key="16">
    <source>
        <dbReference type="PROSITE" id="PS51366"/>
    </source>
</evidence>
<accession>A0A7R9Q2W7</accession>
<evidence type="ECO:0000256" key="10">
    <source>
        <dbReference type="ARBA" id="ARBA00022990"/>
    </source>
</evidence>
<dbReference type="AlphaFoldDB" id="A0A7R9Q2W7"/>
<evidence type="ECO:0000313" key="17">
    <source>
        <dbReference type="EMBL" id="CAD7629431.1"/>
    </source>
</evidence>
<keyword evidence="6" id="KW-0597">Phosphoprotein</keyword>
<feature type="compositionally biased region" description="Low complexity" evidence="14">
    <location>
        <begin position="332"/>
        <end position="343"/>
    </location>
</feature>
<keyword evidence="8" id="KW-0810">Translation regulation</keyword>